<evidence type="ECO:0000313" key="1">
    <source>
        <dbReference type="EMBL" id="SVB42804.1"/>
    </source>
</evidence>
<dbReference type="Pfam" id="PF04463">
    <property type="entry name" value="2-thiour_desulf"/>
    <property type="match status" value="1"/>
</dbReference>
<dbReference type="PANTHER" id="PTHR30087">
    <property type="entry name" value="INNER MEMBRANE PROTEIN"/>
    <property type="match status" value="1"/>
</dbReference>
<dbReference type="PANTHER" id="PTHR30087:SF0">
    <property type="entry name" value="INNER MEMBRANE PROTEIN"/>
    <property type="match status" value="1"/>
</dbReference>
<sequence>MGVPREPVHLFEDEGHIRLLGVTSGYDWTGLMTEYAEGRTSELASREIHGFVLKSNSPSCGIDGVKLDDCSGAYSRNGVGLFTRVLQTQLPALPIVDEHRLKDACVCEDFISTVHEYRDWLQGQQ</sequence>
<protein>
    <submittedName>
        <fullName evidence="1">Uncharacterized protein</fullName>
    </submittedName>
</protein>
<accession>A0A382DY36</accession>
<reference evidence="1" key="1">
    <citation type="submission" date="2018-05" db="EMBL/GenBank/DDBJ databases">
        <authorList>
            <person name="Lanie J.A."/>
            <person name="Ng W.-L."/>
            <person name="Kazmierczak K.M."/>
            <person name="Andrzejewski T.M."/>
            <person name="Davidsen T.M."/>
            <person name="Wayne K.J."/>
            <person name="Tettelin H."/>
            <person name="Glass J.I."/>
            <person name="Rusch D."/>
            <person name="Podicherti R."/>
            <person name="Tsui H.-C.T."/>
            <person name="Winkler M.E."/>
        </authorList>
    </citation>
    <scope>NUCLEOTIDE SEQUENCE</scope>
</reference>
<dbReference type="EMBL" id="UINC01041479">
    <property type="protein sequence ID" value="SVB42804.1"/>
    <property type="molecule type" value="Genomic_DNA"/>
</dbReference>
<organism evidence="1">
    <name type="scientific">marine metagenome</name>
    <dbReference type="NCBI Taxonomy" id="408172"/>
    <lineage>
        <taxon>unclassified sequences</taxon>
        <taxon>metagenomes</taxon>
        <taxon>ecological metagenomes</taxon>
    </lineage>
</organism>
<name>A0A382DY36_9ZZZZ</name>
<gene>
    <name evidence="1" type="ORF">METZ01_LOCUS195658</name>
</gene>
<dbReference type="InterPro" id="IPR007553">
    <property type="entry name" value="2-thiour_desulf"/>
</dbReference>
<proteinExistence type="predicted"/>
<dbReference type="AlphaFoldDB" id="A0A382DY36"/>